<comment type="caution">
    <text evidence="2">The sequence shown here is derived from an EMBL/GenBank/DDBJ whole genome shotgun (WGS) entry which is preliminary data.</text>
</comment>
<organism evidence="2 3">
    <name type="scientific">Alginatibacterium sediminis</name>
    <dbReference type="NCBI Taxonomy" id="2164068"/>
    <lineage>
        <taxon>Bacteria</taxon>
        <taxon>Pseudomonadati</taxon>
        <taxon>Pseudomonadota</taxon>
        <taxon>Gammaproteobacteria</taxon>
        <taxon>Alteromonadales</taxon>
        <taxon>Alteromonadaceae</taxon>
        <taxon>Alginatibacterium</taxon>
    </lineage>
</organism>
<dbReference type="AlphaFoldDB" id="A0A420EJN8"/>
<proteinExistence type="predicted"/>
<name>A0A420EJN8_9ALTE</name>
<dbReference type="Proteomes" id="UP000286482">
    <property type="component" value="Unassembled WGS sequence"/>
</dbReference>
<keyword evidence="1" id="KW-0732">Signal</keyword>
<dbReference type="RefSeq" id="WP_120353406.1">
    <property type="nucleotide sequence ID" value="NZ_RAQO01000003.1"/>
</dbReference>
<sequence>MQKKYLLMLVLIGFAASAIFSKLNESNPRDQQPITCDANQVCEWSFANHEYRLQLPEQLYSMQSQVIEIVTTAPDAELSIKLEGINMYMGEMRFSFESKSNQLYQAQVLIPACSEDLMTWKASIENSAVAQWPNFTFEVQSR</sequence>
<evidence type="ECO:0000313" key="3">
    <source>
        <dbReference type="Proteomes" id="UP000286482"/>
    </source>
</evidence>
<dbReference type="EMBL" id="RAQO01000003">
    <property type="protein sequence ID" value="RKF20878.1"/>
    <property type="molecule type" value="Genomic_DNA"/>
</dbReference>
<protein>
    <submittedName>
        <fullName evidence="2">Uncharacterized protein</fullName>
    </submittedName>
</protein>
<keyword evidence="3" id="KW-1185">Reference proteome</keyword>
<reference evidence="2 3" key="1">
    <citation type="submission" date="2018-09" db="EMBL/GenBank/DDBJ databases">
        <authorList>
            <person name="Wang Z."/>
        </authorList>
    </citation>
    <scope>NUCLEOTIDE SEQUENCE [LARGE SCALE GENOMIC DNA]</scope>
    <source>
        <strain evidence="2 3">ALS 81</strain>
    </source>
</reference>
<evidence type="ECO:0000313" key="2">
    <source>
        <dbReference type="EMBL" id="RKF20878.1"/>
    </source>
</evidence>
<feature type="chain" id="PRO_5019254763" evidence="1">
    <location>
        <begin position="22"/>
        <end position="142"/>
    </location>
</feature>
<dbReference type="OrthoDB" id="6238758at2"/>
<evidence type="ECO:0000256" key="1">
    <source>
        <dbReference type="SAM" id="SignalP"/>
    </source>
</evidence>
<accession>A0A420EJN8</accession>
<gene>
    <name evidence="2" type="ORF">DBZ36_02755</name>
</gene>
<feature type="signal peptide" evidence="1">
    <location>
        <begin position="1"/>
        <end position="21"/>
    </location>
</feature>